<dbReference type="Proteomes" id="UP000490800">
    <property type="component" value="Unassembled WGS sequence"/>
</dbReference>
<name>A0A7X3FEF1_9BACL</name>
<sequence length="379" mass="42514">MSDNRHNSDEKNKTTDEAWNRIRSKLADEPAHPRWQSWNHELKRDHESLHGQVSGQPDSNEDHDQAFSQSMSEEDSFDQLSVPKVRRTSSFTVSGRKKRNRKWAGLAAAGLLFGVILATPTGNNALAAILGQFRVQEVAVVQEEDVRAIYNEFRGPGQMQESITKYGVLKTDHGSLTGEFTSLEAEKKLGYKIGPKDAKLLTDKVNINASSTFTFNLNVKEVNEVMQRLGAKKLLPESVDGKEIKVYFPESVFIHLPADKDGSASLTQQNVPVVTVDPSLKLEEAVEAIIQFPLMPDYLKNSLKQNQILSGTIPMPLVSNQNTEKIMIHNTPVTLQLKGQNDFFQATWIKDGQLFNFQGRGFLSEREQLVNKLKELIPS</sequence>
<feature type="compositionally biased region" description="Basic and acidic residues" evidence="1">
    <location>
        <begin position="1"/>
        <end position="32"/>
    </location>
</feature>
<keyword evidence="4" id="KW-1185">Reference proteome</keyword>
<evidence type="ECO:0000313" key="3">
    <source>
        <dbReference type="EMBL" id="MVO98109.1"/>
    </source>
</evidence>
<proteinExistence type="predicted"/>
<comment type="caution">
    <text evidence="3">The sequence shown here is derived from an EMBL/GenBank/DDBJ whole genome shotgun (WGS) entry which is preliminary data.</text>
</comment>
<feature type="region of interest" description="Disordered" evidence="1">
    <location>
        <begin position="1"/>
        <end position="81"/>
    </location>
</feature>
<keyword evidence="2" id="KW-0812">Transmembrane</keyword>
<evidence type="ECO:0000256" key="1">
    <source>
        <dbReference type="SAM" id="MobiDB-lite"/>
    </source>
</evidence>
<evidence type="ECO:0008006" key="5">
    <source>
        <dbReference type="Google" id="ProtNLM"/>
    </source>
</evidence>
<accession>A0A7X3FEF1</accession>
<feature type="transmembrane region" description="Helical" evidence="2">
    <location>
        <begin position="103"/>
        <end position="122"/>
    </location>
</feature>
<dbReference type="EMBL" id="RHLK01000001">
    <property type="protein sequence ID" value="MVO98109.1"/>
    <property type="molecule type" value="Genomic_DNA"/>
</dbReference>
<organism evidence="3 4">
    <name type="scientific">Paenibacillus lutrae</name>
    <dbReference type="NCBI Taxonomy" id="2078573"/>
    <lineage>
        <taxon>Bacteria</taxon>
        <taxon>Bacillati</taxon>
        <taxon>Bacillota</taxon>
        <taxon>Bacilli</taxon>
        <taxon>Bacillales</taxon>
        <taxon>Paenibacillaceae</taxon>
        <taxon>Paenibacillus</taxon>
    </lineage>
</organism>
<dbReference type="OrthoDB" id="2547978at2"/>
<keyword evidence="2" id="KW-1133">Transmembrane helix</keyword>
<dbReference type="RefSeq" id="WP_157331990.1">
    <property type="nucleotide sequence ID" value="NZ_RHLK01000001.1"/>
</dbReference>
<gene>
    <name evidence="3" type="ORF">EDM21_00875</name>
</gene>
<feature type="compositionally biased region" description="Basic and acidic residues" evidence="1">
    <location>
        <begin position="40"/>
        <end position="49"/>
    </location>
</feature>
<reference evidence="3 4" key="1">
    <citation type="journal article" date="2019" name="Microorganisms">
        <title>Paenibacillus lutrae sp. nov., A Chitinolytic Species Isolated from A River Otter in Castril Natural Park, Granada, Spain.</title>
        <authorList>
            <person name="Rodriguez M."/>
            <person name="Reina J.C."/>
            <person name="Bejar V."/>
            <person name="Llamas I."/>
        </authorList>
    </citation>
    <scope>NUCLEOTIDE SEQUENCE [LARGE SCALE GENOMIC DNA]</scope>
    <source>
        <strain evidence="3 4">N10</strain>
    </source>
</reference>
<protein>
    <recommendedName>
        <fullName evidence="5">DUF4367 domain-containing protein</fullName>
    </recommendedName>
</protein>
<keyword evidence="2" id="KW-0472">Membrane</keyword>
<evidence type="ECO:0000313" key="4">
    <source>
        <dbReference type="Proteomes" id="UP000490800"/>
    </source>
</evidence>
<dbReference type="AlphaFoldDB" id="A0A7X3FEF1"/>
<evidence type="ECO:0000256" key="2">
    <source>
        <dbReference type="SAM" id="Phobius"/>
    </source>
</evidence>